<gene>
    <name evidence="1" type="ORF">DI392_00865</name>
</gene>
<dbReference type="EMBL" id="QFWT01000001">
    <property type="protein sequence ID" value="PWI34865.1"/>
    <property type="molecule type" value="Genomic_DNA"/>
</dbReference>
<evidence type="ECO:0000313" key="1">
    <source>
        <dbReference type="EMBL" id="PWI34865.1"/>
    </source>
</evidence>
<reference evidence="1 2" key="1">
    <citation type="submission" date="2018-05" db="EMBL/GenBank/DDBJ databases">
        <title>Vibrio limimaris sp. nov., isolated from marine sediment.</title>
        <authorList>
            <person name="Li C.-M."/>
        </authorList>
    </citation>
    <scope>NUCLEOTIDE SEQUENCE [LARGE SCALE GENOMIC DNA]</scope>
    <source>
        <strain evidence="1 2">E4404</strain>
    </source>
</reference>
<name>A0A2U3BDL6_9VIBR</name>
<evidence type="ECO:0000313" key="2">
    <source>
        <dbReference type="Proteomes" id="UP000245362"/>
    </source>
</evidence>
<protein>
    <submittedName>
        <fullName evidence="1">Uncharacterized protein</fullName>
    </submittedName>
</protein>
<dbReference type="Proteomes" id="UP000245362">
    <property type="component" value="Unassembled WGS sequence"/>
</dbReference>
<accession>A0A2U3BDL6</accession>
<dbReference type="AlphaFoldDB" id="A0A2U3BDL6"/>
<sequence>MSNESTVFERLFNSTTTVHADTRRQYAVACALELIKAHAASDTAGKRLESDMDNLSKFADQIEAALKVKS</sequence>
<proteinExistence type="predicted"/>
<comment type="caution">
    <text evidence="1">The sequence shown here is derived from an EMBL/GenBank/DDBJ whole genome shotgun (WGS) entry which is preliminary data.</text>
</comment>
<dbReference type="RefSeq" id="WP_109318019.1">
    <property type="nucleotide sequence ID" value="NZ_QFWT01000001.1"/>
</dbReference>
<organism evidence="1 2">
    <name type="scientific">Vibrio albus</name>
    <dbReference type="NCBI Taxonomy" id="2200953"/>
    <lineage>
        <taxon>Bacteria</taxon>
        <taxon>Pseudomonadati</taxon>
        <taxon>Pseudomonadota</taxon>
        <taxon>Gammaproteobacteria</taxon>
        <taxon>Vibrionales</taxon>
        <taxon>Vibrionaceae</taxon>
        <taxon>Vibrio</taxon>
    </lineage>
</organism>
<keyword evidence="2" id="KW-1185">Reference proteome</keyword>